<dbReference type="SMART" id="SM00184">
    <property type="entry name" value="RING"/>
    <property type="match status" value="1"/>
</dbReference>
<evidence type="ECO:0000259" key="3">
    <source>
        <dbReference type="PROSITE" id="PS50089"/>
    </source>
</evidence>
<accession>A0AAV9D893</accession>
<feature type="domain" description="RING-type" evidence="3">
    <location>
        <begin position="42"/>
        <end position="91"/>
    </location>
</feature>
<dbReference type="CDD" id="cd16448">
    <property type="entry name" value="RING-H2"/>
    <property type="match status" value="1"/>
</dbReference>
<feature type="region of interest" description="Disordered" evidence="2">
    <location>
        <begin position="1"/>
        <end position="36"/>
    </location>
</feature>
<dbReference type="InterPro" id="IPR001841">
    <property type="entry name" value="Znf_RING"/>
</dbReference>
<evidence type="ECO:0000256" key="1">
    <source>
        <dbReference type="PROSITE-ProRule" id="PRU00175"/>
    </source>
</evidence>
<gene>
    <name evidence="4" type="ORF">QJS10_CPB15g01952</name>
</gene>
<dbReference type="InterPro" id="IPR051826">
    <property type="entry name" value="E3_ubiquitin-ligase_domain"/>
</dbReference>
<comment type="caution">
    <text evidence="4">The sequence shown here is derived from an EMBL/GenBank/DDBJ whole genome shotgun (WGS) entry which is preliminary data.</text>
</comment>
<organism evidence="4 5">
    <name type="scientific">Acorus calamus</name>
    <name type="common">Sweet flag</name>
    <dbReference type="NCBI Taxonomy" id="4465"/>
    <lineage>
        <taxon>Eukaryota</taxon>
        <taxon>Viridiplantae</taxon>
        <taxon>Streptophyta</taxon>
        <taxon>Embryophyta</taxon>
        <taxon>Tracheophyta</taxon>
        <taxon>Spermatophyta</taxon>
        <taxon>Magnoliopsida</taxon>
        <taxon>Liliopsida</taxon>
        <taxon>Acoraceae</taxon>
        <taxon>Acorus</taxon>
    </lineage>
</organism>
<reference evidence="4" key="2">
    <citation type="submission" date="2023-06" db="EMBL/GenBank/DDBJ databases">
        <authorList>
            <person name="Ma L."/>
            <person name="Liu K.-W."/>
            <person name="Li Z."/>
            <person name="Hsiao Y.-Y."/>
            <person name="Qi Y."/>
            <person name="Fu T."/>
            <person name="Tang G."/>
            <person name="Zhang D."/>
            <person name="Sun W.-H."/>
            <person name="Liu D.-K."/>
            <person name="Li Y."/>
            <person name="Chen G.-Z."/>
            <person name="Liu X.-D."/>
            <person name="Liao X.-Y."/>
            <person name="Jiang Y.-T."/>
            <person name="Yu X."/>
            <person name="Hao Y."/>
            <person name="Huang J."/>
            <person name="Zhao X.-W."/>
            <person name="Ke S."/>
            <person name="Chen Y.-Y."/>
            <person name="Wu W.-L."/>
            <person name="Hsu J.-L."/>
            <person name="Lin Y.-F."/>
            <person name="Huang M.-D."/>
            <person name="Li C.-Y."/>
            <person name="Huang L."/>
            <person name="Wang Z.-W."/>
            <person name="Zhao X."/>
            <person name="Zhong W.-Y."/>
            <person name="Peng D.-H."/>
            <person name="Ahmad S."/>
            <person name="Lan S."/>
            <person name="Zhang J.-S."/>
            <person name="Tsai W.-C."/>
            <person name="Van De Peer Y."/>
            <person name="Liu Z.-J."/>
        </authorList>
    </citation>
    <scope>NUCLEOTIDE SEQUENCE</scope>
    <source>
        <strain evidence="4">CP</strain>
        <tissue evidence="4">Leaves</tissue>
    </source>
</reference>
<dbReference type="InterPro" id="IPR013083">
    <property type="entry name" value="Znf_RING/FYVE/PHD"/>
</dbReference>
<evidence type="ECO:0000256" key="2">
    <source>
        <dbReference type="SAM" id="MobiDB-lite"/>
    </source>
</evidence>
<dbReference type="GO" id="GO:0061630">
    <property type="term" value="F:ubiquitin protein ligase activity"/>
    <property type="evidence" value="ECO:0007669"/>
    <property type="project" value="TreeGrafter"/>
</dbReference>
<reference evidence="4" key="1">
    <citation type="journal article" date="2023" name="Nat. Commun.">
        <title>Diploid and tetraploid genomes of Acorus and the evolution of monocots.</title>
        <authorList>
            <person name="Ma L."/>
            <person name="Liu K.W."/>
            <person name="Li Z."/>
            <person name="Hsiao Y.Y."/>
            <person name="Qi Y."/>
            <person name="Fu T."/>
            <person name="Tang G.D."/>
            <person name="Zhang D."/>
            <person name="Sun W.H."/>
            <person name="Liu D.K."/>
            <person name="Li Y."/>
            <person name="Chen G.Z."/>
            <person name="Liu X.D."/>
            <person name="Liao X.Y."/>
            <person name="Jiang Y.T."/>
            <person name="Yu X."/>
            <person name="Hao Y."/>
            <person name="Huang J."/>
            <person name="Zhao X.W."/>
            <person name="Ke S."/>
            <person name="Chen Y.Y."/>
            <person name="Wu W.L."/>
            <person name="Hsu J.L."/>
            <person name="Lin Y.F."/>
            <person name="Huang M.D."/>
            <person name="Li C.Y."/>
            <person name="Huang L."/>
            <person name="Wang Z.W."/>
            <person name="Zhao X."/>
            <person name="Zhong W.Y."/>
            <person name="Peng D.H."/>
            <person name="Ahmad S."/>
            <person name="Lan S."/>
            <person name="Zhang J.S."/>
            <person name="Tsai W.C."/>
            <person name="Van de Peer Y."/>
            <person name="Liu Z.J."/>
        </authorList>
    </citation>
    <scope>NUCLEOTIDE SEQUENCE</scope>
    <source>
        <strain evidence="4">CP</strain>
    </source>
</reference>
<dbReference type="AlphaFoldDB" id="A0AAV9D893"/>
<dbReference type="PROSITE" id="PS50089">
    <property type="entry name" value="ZF_RING_2"/>
    <property type="match status" value="1"/>
</dbReference>
<sequence>MAHGKRFLESPTTRTATTPTTTGQERSTDLEEGGGGGVLEECVICKEDMEPERRRTAQSFRVRLMCGHDSFDVRCIFSWLSVPKRTCPVCRALIRAVTYV</sequence>
<name>A0AAV9D893_ACOCL</name>
<dbReference type="Gene3D" id="3.30.40.10">
    <property type="entry name" value="Zinc/RING finger domain, C3HC4 (zinc finger)"/>
    <property type="match status" value="1"/>
</dbReference>
<dbReference type="GO" id="GO:0008270">
    <property type="term" value="F:zinc ion binding"/>
    <property type="evidence" value="ECO:0007669"/>
    <property type="project" value="UniProtKB-KW"/>
</dbReference>
<dbReference type="EMBL" id="JAUJYO010000015">
    <property type="protein sequence ID" value="KAK1297039.1"/>
    <property type="molecule type" value="Genomic_DNA"/>
</dbReference>
<keyword evidence="1" id="KW-0479">Metal-binding</keyword>
<feature type="compositionally biased region" description="Low complexity" evidence="2">
    <location>
        <begin position="11"/>
        <end position="22"/>
    </location>
</feature>
<dbReference type="PANTHER" id="PTHR22765">
    <property type="entry name" value="RING FINGER AND PROTEASE ASSOCIATED DOMAIN-CONTAINING"/>
    <property type="match status" value="1"/>
</dbReference>
<proteinExistence type="predicted"/>
<evidence type="ECO:0000313" key="4">
    <source>
        <dbReference type="EMBL" id="KAK1297039.1"/>
    </source>
</evidence>
<dbReference type="SUPFAM" id="SSF57850">
    <property type="entry name" value="RING/U-box"/>
    <property type="match status" value="1"/>
</dbReference>
<dbReference type="Pfam" id="PF13639">
    <property type="entry name" value="zf-RING_2"/>
    <property type="match status" value="1"/>
</dbReference>
<dbReference type="GO" id="GO:0006511">
    <property type="term" value="P:ubiquitin-dependent protein catabolic process"/>
    <property type="evidence" value="ECO:0007669"/>
    <property type="project" value="TreeGrafter"/>
</dbReference>
<dbReference type="Proteomes" id="UP001180020">
    <property type="component" value="Unassembled WGS sequence"/>
</dbReference>
<protein>
    <recommendedName>
        <fullName evidence="3">RING-type domain-containing protein</fullName>
    </recommendedName>
</protein>
<keyword evidence="1" id="KW-0863">Zinc-finger</keyword>
<keyword evidence="1" id="KW-0862">Zinc</keyword>
<keyword evidence="5" id="KW-1185">Reference proteome</keyword>
<evidence type="ECO:0000313" key="5">
    <source>
        <dbReference type="Proteomes" id="UP001180020"/>
    </source>
</evidence>